<dbReference type="GO" id="GO:0000978">
    <property type="term" value="F:RNA polymerase II cis-regulatory region sequence-specific DNA binding"/>
    <property type="evidence" value="ECO:0007669"/>
    <property type="project" value="TreeGrafter"/>
</dbReference>
<keyword evidence="4" id="KW-0563">Paired box</keyword>
<organism evidence="14 15">
    <name type="scientific">Eumeta variegata</name>
    <name type="common">Bagworm moth</name>
    <name type="synonym">Eumeta japonica</name>
    <dbReference type="NCBI Taxonomy" id="151549"/>
    <lineage>
        <taxon>Eukaryota</taxon>
        <taxon>Metazoa</taxon>
        <taxon>Ecdysozoa</taxon>
        <taxon>Arthropoda</taxon>
        <taxon>Hexapoda</taxon>
        <taxon>Insecta</taxon>
        <taxon>Pterygota</taxon>
        <taxon>Neoptera</taxon>
        <taxon>Endopterygota</taxon>
        <taxon>Lepidoptera</taxon>
        <taxon>Glossata</taxon>
        <taxon>Ditrysia</taxon>
        <taxon>Tineoidea</taxon>
        <taxon>Psychidae</taxon>
        <taxon>Oiketicinae</taxon>
        <taxon>Eumeta</taxon>
    </lineage>
</organism>
<dbReference type="GO" id="GO:0007365">
    <property type="term" value="P:periodic partitioning"/>
    <property type="evidence" value="ECO:0007669"/>
    <property type="project" value="UniProtKB-ARBA"/>
</dbReference>
<dbReference type="Pfam" id="PF00292">
    <property type="entry name" value="PAX"/>
    <property type="match status" value="1"/>
</dbReference>
<dbReference type="SMART" id="SM00351">
    <property type="entry name" value="PAX"/>
    <property type="match status" value="1"/>
</dbReference>
<comment type="similarity">
    <text evidence="2">Belongs to the paired homeobox family.</text>
</comment>
<evidence type="ECO:0000256" key="3">
    <source>
        <dbReference type="ARBA" id="ARBA00022473"/>
    </source>
</evidence>
<keyword evidence="15" id="KW-1185">Reference proteome</keyword>
<dbReference type="PROSITE" id="PS51057">
    <property type="entry name" value="PAIRED_2"/>
    <property type="match status" value="1"/>
</dbReference>
<comment type="subcellular location">
    <subcellularLocation>
        <location evidence="1 10 11">Nucleus</location>
    </subcellularLocation>
</comment>
<evidence type="ECO:0000313" key="15">
    <source>
        <dbReference type="Proteomes" id="UP000299102"/>
    </source>
</evidence>
<dbReference type="Gene3D" id="1.10.10.10">
    <property type="entry name" value="Winged helix-like DNA-binding domain superfamily/Winged helix DNA-binding domain"/>
    <property type="match status" value="2"/>
</dbReference>
<reference evidence="14 15" key="1">
    <citation type="journal article" date="2019" name="Commun. Biol.">
        <title>The bagworm genome reveals a unique fibroin gene that provides high tensile strength.</title>
        <authorList>
            <person name="Kono N."/>
            <person name="Nakamura H."/>
            <person name="Ohtoshi R."/>
            <person name="Tomita M."/>
            <person name="Numata K."/>
            <person name="Arakawa K."/>
        </authorList>
    </citation>
    <scope>NUCLEOTIDE SEQUENCE [LARGE SCALE GENOMIC DNA]</scope>
</reference>
<feature type="domain" description="Paired" evidence="13">
    <location>
        <begin position="47"/>
        <end position="170"/>
    </location>
</feature>
<feature type="domain" description="Homeobox" evidence="12">
    <location>
        <begin position="206"/>
        <end position="266"/>
    </location>
</feature>
<evidence type="ECO:0000256" key="11">
    <source>
        <dbReference type="RuleBase" id="RU000682"/>
    </source>
</evidence>
<evidence type="ECO:0000256" key="10">
    <source>
        <dbReference type="PROSITE-ProRule" id="PRU00108"/>
    </source>
</evidence>
<evidence type="ECO:0000256" key="8">
    <source>
        <dbReference type="ARBA" id="ARBA00023163"/>
    </source>
</evidence>
<dbReference type="InterPro" id="IPR001356">
    <property type="entry name" value="HD"/>
</dbReference>
<evidence type="ECO:0000256" key="9">
    <source>
        <dbReference type="ARBA" id="ARBA00023242"/>
    </source>
</evidence>
<gene>
    <name evidence="14" type="primary">gsb-n</name>
    <name evidence="14" type="ORF">EVAR_16660_1</name>
</gene>
<dbReference type="InterPro" id="IPR001523">
    <property type="entry name" value="Paired_dom"/>
</dbReference>
<dbReference type="STRING" id="151549.A0A4C1UZJ9"/>
<dbReference type="PROSITE" id="PS00027">
    <property type="entry name" value="HOMEOBOX_1"/>
    <property type="match status" value="1"/>
</dbReference>
<name>A0A4C1UZJ9_EUMVA</name>
<dbReference type="CDD" id="cd00131">
    <property type="entry name" value="PAX"/>
    <property type="match status" value="1"/>
</dbReference>
<dbReference type="CDD" id="cd00086">
    <property type="entry name" value="homeodomain"/>
    <property type="match status" value="1"/>
</dbReference>
<dbReference type="GO" id="GO:0000981">
    <property type="term" value="F:DNA-binding transcription factor activity, RNA polymerase II-specific"/>
    <property type="evidence" value="ECO:0007669"/>
    <property type="project" value="InterPro"/>
</dbReference>
<dbReference type="PROSITE" id="PS50071">
    <property type="entry name" value="HOMEOBOX_2"/>
    <property type="match status" value="1"/>
</dbReference>
<dbReference type="InterPro" id="IPR036388">
    <property type="entry name" value="WH-like_DNA-bd_sf"/>
</dbReference>
<proteinExistence type="inferred from homology"/>
<dbReference type="PROSITE" id="PS00034">
    <property type="entry name" value="PAIRED_1"/>
    <property type="match status" value="1"/>
</dbReference>
<evidence type="ECO:0000313" key="14">
    <source>
        <dbReference type="EMBL" id="GBP31885.1"/>
    </source>
</evidence>
<dbReference type="PANTHER" id="PTHR45636">
    <property type="entry name" value="PAIRED BOX PROTEIN PAX-6-RELATED-RELATED"/>
    <property type="match status" value="1"/>
</dbReference>
<dbReference type="EMBL" id="BGZK01000252">
    <property type="protein sequence ID" value="GBP31885.1"/>
    <property type="molecule type" value="Genomic_DNA"/>
</dbReference>
<dbReference type="PANTHER" id="PTHR45636:SF3">
    <property type="entry name" value="PROTEIN GOOSEBERRY-RELATED"/>
    <property type="match status" value="1"/>
</dbReference>
<feature type="DNA-binding region" description="Homeobox" evidence="10">
    <location>
        <begin position="208"/>
        <end position="267"/>
    </location>
</feature>
<dbReference type="AlphaFoldDB" id="A0A4C1UZJ9"/>
<dbReference type="Pfam" id="PF00046">
    <property type="entry name" value="Homeodomain"/>
    <property type="match status" value="1"/>
</dbReference>
<dbReference type="InterPro" id="IPR009057">
    <property type="entry name" value="Homeodomain-like_sf"/>
</dbReference>
<evidence type="ECO:0000259" key="12">
    <source>
        <dbReference type="PROSITE" id="PS50071"/>
    </source>
</evidence>
<protein>
    <submittedName>
        <fullName evidence="14">Protein gooseberry-neuro</fullName>
    </submittedName>
</protein>
<keyword evidence="5" id="KW-0805">Transcription regulation</keyword>
<dbReference type="SUPFAM" id="SSF46689">
    <property type="entry name" value="Homeodomain-like"/>
    <property type="match status" value="2"/>
</dbReference>
<dbReference type="OrthoDB" id="3225452at2759"/>
<evidence type="ECO:0000256" key="5">
    <source>
        <dbReference type="ARBA" id="ARBA00023015"/>
    </source>
</evidence>
<evidence type="ECO:0000256" key="2">
    <source>
        <dbReference type="ARBA" id="ARBA00005733"/>
    </source>
</evidence>
<evidence type="ECO:0000256" key="4">
    <source>
        <dbReference type="ARBA" id="ARBA00022724"/>
    </source>
</evidence>
<keyword evidence="6 10" id="KW-0238">DNA-binding</keyword>
<accession>A0A4C1UZJ9</accession>
<dbReference type="FunFam" id="1.10.10.60:FF:000474">
    <property type="entry name" value="Blast:Protein gooseberry-neuro"/>
    <property type="match status" value="1"/>
</dbReference>
<dbReference type="PRINTS" id="PR00031">
    <property type="entry name" value="HTHREPRESSR"/>
</dbReference>
<comment type="caution">
    <text evidence="14">The sequence shown here is derived from an EMBL/GenBank/DDBJ whole genome shotgun (WGS) entry which is preliminary data.</text>
</comment>
<dbReference type="InterPro" id="IPR043182">
    <property type="entry name" value="PAIRED_DNA-bd_dom"/>
</dbReference>
<keyword evidence="7 10" id="KW-0371">Homeobox</keyword>
<evidence type="ECO:0000259" key="13">
    <source>
        <dbReference type="PROSITE" id="PS51057"/>
    </source>
</evidence>
<dbReference type="FunFam" id="1.10.10.10:FF:000031">
    <property type="entry name" value="Paired box protein Pax-7"/>
    <property type="match status" value="1"/>
</dbReference>
<evidence type="ECO:0000256" key="1">
    <source>
        <dbReference type="ARBA" id="ARBA00004123"/>
    </source>
</evidence>
<evidence type="ECO:0000256" key="6">
    <source>
        <dbReference type="ARBA" id="ARBA00023125"/>
    </source>
</evidence>
<dbReference type="Proteomes" id="UP000299102">
    <property type="component" value="Unassembled WGS sequence"/>
</dbReference>
<dbReference type="PRINTS" id="PR00027">
    <property type="entry name" value="PAIREDBOX"/>
</dbReference>
<dbReference type="Gene3D" id="1.10.10.60">
    <property type="entry name" value="Homeodomain-like"/>
    <property type="match status" value="1"/>
</dbReference>
<dbReference type="SMART" id="SM00389">
    <property type="entry name" value="HOX"/>
    <property type="match status" value="1"/>
</dbReference>
<keyword evidence="8" id="KW-0804">Transcription</keyword>
<sequence length="493" mass="54450">MAMGDISECCGHGFLTVLLLDVGFAIGISLVASYHYGKAPEWYGCVGQGRVNQLGGLFINGRPLPNHIRLKIVEMAAAGVRPCVISRQLRVSHGCVSKILNRYQETGSIRPGVIGGSKPRVATPEVEARIEELKRQNPGIFSWEIREKLIKEGVTDPPSISSISRLLRGGARDPDGKKDYSIDGILGDRVSDSSDIDSEPGLTLKRKQRRSRTTFTGEQLDALERAFHRTQYPDVYTREELAQQTGLTEARIQVWFSNRRARLRKHTGSNAAPSLASYSALPMPQIPCPYPPGEIPSLSQHHPQHADAWHHQKYANYNQLMAQSQHLNQAFQNAAFPSTSGAAFGHLVTGANGPPHPVEAGVSPRNDYVRYPSNDVYSKPLNYLPKENDADDKVPNAEIIEPREEGFAKNPVDEYSKSVQGEYPKVATDYSKITTEPVPSSWSPSHGSLNMSLSGLSSEYKYLNEPYAFSNVSDPLTQHSYPNPAAATNKYWI</sequence>
<keyword evidence="3" id="KW-0217">Developmental protein</keyword>
<dbReference type="InterPro" id="IPR043565">
    <property type="entry name" value="PAX_fam"/>
</dbReference>
<keyword evidence="9 10" id="KW-0539">Nucleus</keyword>
<evidence type="ECO:0000256" key="7">
    <source>
        <dbReference type="ARBA" id="ARBA00023155"/>
    </source>
</evidence>
<dbReference type="InterPro" id="IPR017970">
    <property type="entry name" value="Homeobox_CS"/>
</dbReference>
<dbReference type="GO" id="GO:0005634">
    <property type="term" value="C:nucleus"/>
    <property type="evidence" value="ECO:0007669"/>
    <property type="project" value="UniProtKB-SubCell"/>
</dbReference>
<dbReference type="InterPro" id="IPR000047">
    <property type="entry name" value="HTH_motif"/>
</dbReference>